<dbReference type="Proteomes" id="UP000604475">
    <property type="component" value="Unassembled WGS sequence"/>
</dbReference>
<keyword evidence="1" id="KW-0812">Transmembrane</keyword>
<gene>
    <name evidence="2" type="ORF">I7412_20120</name>
</gene>
<reference evidence="2" key="1">
    <citation type="submission" date="2020-12" db="EMBL/GenBank/DDBJ databases">
        <title>Genomic characterization of non-nitrogen-fixing Frankia strains.</title>
        <authorList>
            <person name="Carlos-Shanley C."/>
            <person name="Guerra T."/>
            <person name="Hahn D."/>
        </authorList>
    </citation>
    <scope>NUCLEOTIDE SEQUENCE</scope>
    <source>
        <strain evidence="2">CN6</strain>
    </source>
</reference>
<evidence type="ECO:0000313" key="2">
    <source>
        <dbReference type="EMBL" id="MBL7629430.1"/>
    </source>
</evidence>
<name>A0A937URN9_9ACTN</name>
<feature type="transmembrane region" description="Helical" evidence="1">
    <location>
        <begin position="27"/>
        <end position="52"/>
    </location>
</feature>
<keyword evidence="3" id="KW-1185">Reference proteome</keyword>
<protein>
    <submittedName>
        <fullName evidence="2">Uncharacterized protein</fullName>
    </submittedName>
</protein>
<proteinExistence type="predicted"/>
<dbReference type="EMBL" id="JAEACQ010000229">
    <property type="protein sequence ID" value="MBL7629430.1"/>
    <property type="molecule type" value="Genomic_DNA"/>
</dbReference>
<keyword evidence="1" id="KW-0472">Membrane</keyword>
<comment type="caution">
    <text evidence="2">The sequence shown here is derived from an EMBL/GenBank/DDBJ whole genome shotgun (WGS) entry which is preliminary data.</text>
</comment>
<organism evidence="2 3">
    <name type="scientific">Frankia nepalensis</name>
    <dbReference type="NCBI Taxonomy" id="1836974"/>
    <lineage>
        <taxon>Bacteria</taxon>
        <taxon>Bacillati</taxon>
        <taxon>Actinomycetota</taxon>
        <taxon>Actinomycetes</taxon>
        <taxon>Frankiales</taxon>
        <taxon>Frankiaceae</taxon>
        <taxon>Frankia</taxon>
    </lineage>
</organism>
<evidence type="ECO:0000313" key="3">
    <source>
        <dbReference type="Proteomes" id="UP000604475"/>
    </source>
</evidence>
<accession>A0A937URN9</accession>
<dbReference type="RefSeq" id="WP_203000871.1">
    <property type="nucleotide sequence ID" value="NZ_JADWYU010000111.1"/>
</dbReference>
<dbReference type="AlphaFoldDB" id="A0A937URN9"/>
<evidence type="ECO:0000256" key="1">
    <source>
        <dbReference type="SAM" id="Phobius"/>
    </source>
</evidence>
<keyword evidence="1" id="KW-1133">Transmembrane helix</keyword>
<sequence length="169" mass="17620">MLMAGPSGHVPPTPVLSGRPGVARRPWYVWVAAVLAGLLAVTGGGVGAGLLLTRTAGLSAARDTRTMPAAFVGTWTGMSGGDITGVVMTVRITDGRVGDVVGSTTYEGYCTQRLTLSAVGPQVVVHEEEPADGSDCYASDIRMSFDHSDKLTLEYSVREAAPVTLVRQD</sequence>